<dbReference type="InterPro" id="IPR014871">
    <property type="entry name" value="dUTPase/dCTP_pyrophosphatase"/>
</dbReference>
<evidence type="ECO:0000313" key="1">
    <source>
        <dbReference type="EMBL" id="UVD81868.1"/>
    </source>
</evidence>
<protein>
    <submittedName>
        <fullName evidence="1">dUTP diphosphatase</fullName>
    </submittedName>
</protein>
<dbReference type="PIRSF" id="PIRSF030140">
    <property type="entry name" value="UCP030140"/>
    <property type="match status" value="1"/>
</dbReference>
<name>A0ABY5R8V6_9MOLU</name>
<sequence length="163" mass="19585">MILNLQEIFNSQKLLDQSISKAHNIIVNDEIIDKQIIALLVEIGEFSNEIKTFKYWKKDQKRDETKILEEYADVIHFFISLGIKYNMNPQIEVPIFQEDINTNIIHIYNNIMLFWQSRSLSDLESAFKIFLSLVQWLGYEYKTILDSYYKKMQINFERIQNNY</sequence>
<reference evidence="1" key="1">
    <citation type="submission" date="2022-08" db="EMBL/GenBank/DDBJ databases">
        <title>Complete genome of Mycoplasma iguanae type strain 2327.</title>
        <authorList>
            <person name="Spergser J."/>
        </authorList>
    </citation>
    <scope>NUCLEOTIDE SEQUENCE</scope>
    <source>
        <strain evidence="1">2327</strain>
    </source>
</reference>
<gene>
    <name evidence="1" type="ORF">NV226_00985</name>
</gene>
<dbReference type="InterPro" id="IPR016947">
    <property type="entry name" value="UCP030140"/>
</dbReference>
<dbReference type="Gene3D" id="1.10.4010.10">
    <property type="entry name" value="Type II deoxyuridine triphosphatase"/>
    <property type="match status" value="1"/>
</dbReference>
<dbReference type="SUPFAM" id="SSF101386">
    <property type="entry name" value="all-alpha NTP pyrophosphatases"/>
    <property type="match status" value="1"/>
</dbReference>
<proteinExistence type="predicted"/>
<keyword evidence="2" id="KW-1185">Reference proteome</keyword>
<accession>A0ABY5R8V6</accession>
<evidence type="ECO:0000313" key="2">
    <source>
        <dbReference type="Proteomes" id="UP001059252"/>
    </source>
</evidence>
<dbReference type="Pfam" id="PF08761">
    <property type="entry name" value="dUTPase_2"/>
    <property type="match status" value="1"/>
</dbReference>
<dbReference type="Proteomes" id="UP001059252">
    <property type="component" value="Chromosome"/>
</dbReference>
<organism evidence="1 2">
    <name type="scientific">Mycoplasma iguanae</name>
    <dbReference type="NCBI Taxonomy" id="292461"/>
    <lineage>
        <taxon>Bacteria</taxon>
        <taxon>Bacillati</taxon>
        <taxon>Mycoplasmatota</taxon>
        <taxon>Mollicutes</taxon>
        <taxon>Mycoplasmataceae</taxon>
        <taxon>Mycoplasma</taxon>
    </lineage>
</organism>
<dbReference type="RefSeq" id="WP_258211042.1">
    <property type="nucleotide sequence ID" value="NZ_CP102734.1"/>
</dbReference>
<dbReference type="CDD" id="cd11527">
    <property type="entry name" value="NTP-PPase_dUTPase"/>
    <property type="match status" value="1"/>
</dbReference>
<dbReference type="EMBL" id="CP102734">
    <property type="protein sequence ID" value="UVD81868.1"/>
    <property type="molecule type" value="Genomic_DNA"/>
</dbReference>